<protein>
    <submittedName>
        <fullName evidence="6">SdrD B-like domain-containing protein</fullName>
    </submittedName>
</protein>
<dbReference type="InterPro" id="IPR033764">
    <property type="entry name" value="Sdr_B"/>
</dbReference>
<evidence type="ECO:0000313" key="7">
    <source>
        <dbReference type="Proteomes" id="UP001231915"/>
    </source>
</evidence>
<reference evidence="6 7" key="1">
    <citation type="submission" date="2023-05" db="EMBL/GenBank/DDBJ databases">
        <title>Pseudoalteromonas ardens sp. nov., Pseudoalteromonas obscura sp. nov., and Pseudoalteromonas umbrosa sp. nov., isolated from the coral Montipora capitata.</title>
        <authorList>
            <person name="Thomas E.M."/>
            <person name="Smith E.M."/>
            <person name="Papke E."/>
            <person name="Shlafstein M.D."/>
            <person name="Oline D.K."/>
            <person name="Videau P."/>
            <person name="Saw J.H."/>
            <person name="Strangman W.K."/>
            <person name="Ushijima B."/>
        </authorList>
    </citation>
    <scope>NUCLEOTIDE SEQUENCE [LARGE SCALE GENOMIC DNA]</scope>
    <source>
        <strain evidence="6 7">P94</strain>
    </source>
</reference>
<feature type="domain" description="SD-repeat containing protein B" evidence="5">
    <location>
        <begin position="2085"/>
        <end position="2165"/>
    </location>
</feature>
<feature type="domain" description="DUF11" evidence="4">
    <location>
        <begin position="2597"/>
        <end position="2699"/>
    </location>
</feature>
<evidence type="ECO:0000256" key="2">
    <source>
        <dbReference type="ARBA" id="ARBA00022525"/>
    </source>
</evidence>
<dbReference type="Gene3D" id="2.60.40.1120">
    <property type="entry name" value="Carboxypeptidase-like, regulatory domain"/>
    <property type="match status" value="1"/>
</dbReference>
<dbReference type="SUPFAM" id="SSF117074">
    <property type="entry name" value="Hypothetical protein PA1324"/>
    <property type="match status" value="20"/>
</dbReference>
<comment type="caution">
    <text evidence="6">The sequence shown here is derived from an EMBL/GenBank/DDBJ whole genome shotgun (WGS) entry which is preliminary data.</text>
</comment>
<comment type="subcellular location">
    <subcellularLocation>
        <location evidence="1">Secreted</location>
    </subcellularLocation>
</comment>
<dbReference type="InterPro" id="IPR001434">
    <property type="entry name" value="OmcB-like_DUF11"/>
</dbReference>
<dbReference type="PANTHER" id="PTHR23303">
    <property type="entry name" value="CARBOXYPEPTIDASE REGULATORY REGION-CONTAINING"/>
    <property type="match status" value="1"/>
</dbReference>
<proteinExistence type="predicted"/>
<keyword evidence="3" id="KW-0732">Signal</keyword>
<evidence type="ECO:0000259" key="5">
    <source>
        <dbReference type="Pfam" id="PF17210"/>
    </source>
</evidence>
<evidence type="ECO:0000256" key="3">
    <source>
        <dbReference type="ARBA" id="ARBA00022729"/>
    </source>
</evidence>
<keyword evidence="2" id="KW-0964">Secreted</keyword>
<dbReference type="PANTHER" id="PTHR23303:SF14">
    <property type="entry name" value="BOS COMPLEX SUBUNIT NOMO1-RELATED"/>
    <property type="match status" value="1"/>
</dbReference>
<dbReference type="InterPro" id="IPR018247">
    <property type="entry name" value="EF_Hand_1_Ca_BS"/>
</dbReference>
<evidence type="ECO:0000259" key="4">
    <source>
        <dbReference type="Pfam" id="PF01345"/>
    </source>
</evidence>
<dbReference type="InterPro" id="IPR013783">
    <property type="entry name" value="Ig-like_fold"/>
</dbReference>
<sequence length="2934" mass="313944">MNLRTSTDANGAFNFTGLRASNSAGYTVTQGTTDYVEGQDYLGSSADQFGSLSEVLVALGQEEQTGKEVVFTEQLSAGDKSVSGRVFVDINQDGTNNGNDFVLAGIEIQLTGQDLYGEAMNLRTSTDANGVFNFEGLRASNDAGYTVTQGTTDYVEGQDYLGLTADQFGSNSEIKLILGEQAAPELIFTEQLSTGDKSVSGRVFVDINQDGTNNGNDFVLAGIEIQLTGQDLYGETVNLRTTTDANGVFNFAGLRASNDAGYTVTQGTTEYVEGQDYLGSSADQFGSNSEIKLVLGEQAAPELIFTEQLSTGDKSISGRVFVDINQDGTSNGNDFVLAGIEIQLTGQDLYGEAVNLRTSTDANGAFNFTGLRASNSAGYTVTQGTTDYVEGQDYLGSSADQFGSLSEVLVALGQEEQTGKEVVFTEQLSAGDKSVSGRVFVDINQDGTNNGNDFVLAGIEIQLTGQDLYGEAMNLRTTTDANGAFNFKGLRASNSAGYTVTQGETDYVEGQDYLGSSADLFGSNSEIKLALGEQAAPELIFTEQLSAGDKSISGRVFVDINQDGTNNGNDFVLAGIEIQLTGQDLYGETVNLRTTTDANGVFNFTGLRASNDAGYTVTQGTTEYVEGQDYLGSSADQFGSNSEIKLVLGKQAAPELIFTEQLSTGDKSISGRVFVDINQDGTNNGNDFVLAGIEIQLTGQDLYGEAVNLRTTTDENGAFNFTGLRASNSTGYTVTQGTTDYVEGQDYLGSSADQFGSNSEIKLALGEQAAPELIFTEQLSTGDKSVSGRVFVDINQDGTNNGNDFILAGIEIQLTGQDLYGEAVNLRTTTDANGAFNFEGLRASNSTGYTVTQGTTDYVEGQDYLGSAADQFGSNSEIKLVLGEQAAPELIFTEQLSAGDKSVSGRVFVDINQDGTNNGNDFVLAGIEIQLTGQDLYGEAMNLRTTTDANGAFNFKGLRASNSAGYTVTQGETDYVEGQDYLGSSADLFGSNSEIKLALGEQAAPELIFTEQLSTGDKSISGRVFVDINQDGTNNDNDFVLAGIEIQLTGQDLYGEAVNLRTSTDENGAFNFTGLRASNSAGYTVTQGTTDYVEGQDYLGSSADQFGSLSEVLVALGQEEQTGKEVVFTEQLSAGDKSVSGRVFVDINQDGTNNGNDFVLAGIEIQLTGLDLYGETVNLRTTTDANGVFNFAGLRASNDAGYTVTQGTTEYVEGQDYLGSSADQFGSNSEIKLVLGKQAAPELIFTEQLSAGDKSISGRVFVDINQDGTNNGNDFVLAGIEIQLTGQDLYGEAVNLRTTTDENGAFNFAGLRASNSAGYTVTQGETDYVEGQDYLGSSADQFGSLSEVLVALGQEEQTGKEVVFTEQLSAGDKSVSGRVFVDINQDGINNGNDFVLAGIEIQLTGQDLYGEAVNLRTTTDANGVFNFAGLRASSSTGYTVTQGETDYVEGQDYLGSAADQFGSNSEIKLVLGKQAAPELIFTEQLSTGDKSISGRVFVDINQDGTNNGNDFVLAGIEIQLTGQDLYGEAVNLRTTTDENGAFNFAGLRASNSAGFTVTQGETDYVEGQDYLGLTADQFGSLSEVLVALGQEEQTGKEVVFTEQLSTGDKSISGRVFVDINQDGTSNGNDFVLAGIEIQLTGQDLYGEAVNLRTTTDANGAFNFTGLRASNSAGYTVTQGETGYVEGQDYLGSTVDQFGSNSEIKLILGEQAAPELIFTEQLHTDAKISGKVFIDANSNGLMDVDELGLADITITLGGVSAYGEVIEIEAKTSSDGSFVFANLVTSNEEGYTVTQIQPELFIDGHESRDGEIVSINTNDVFSISLAANQEVANLHFAELYKGRIEGAVFVDRNLDGLLNRSDDAISNVEIQLTGISHAGTDVNFKTVTDSDGRFEFTQLPKSDEQGYQLVQIQPANYVDGIDYKNGVQIADSDKTDVISGLVLDQGAGLAQQNFTEGFGIAISGRVFIDQTDSGLFPDSTELDATDIAIVGSEIRLTGVDYQGHSIDLSALTNEQGVYRFTDLPPSNELGYVVTQTQQPQSYLDGQESAQGNVVANSKGTDSISIGQVLEVKHYANYDFAELPRASIAGEVWVDADENGLLEDGETLRIGGVEVSLTGATLDGIAVERSTVSNEQGLYTFDYLYPGTYQIIQKQPSAWLDGKEQLGNAGGEIGEDQFTGILIELGQHAVGYNFAERGSDLAGRVYVDLNDDGVQDTYEMGLRDVKLTISGADLDGQPVSRDIFTDAYGRYEFEDLPLSSVDGFTVTEYQPENTQDGLDSVGNIGGVLGDDQISAIHIERHVTKAHSYNFGEQLMDPASISGMVWLDKNHNREEDDSNGQGGWIVELLPDPMTGEGNPLDAEPLAIVESDGNGQYTFNGLPVGTYEVRFRHPQGGVIYGLPVSDDPDASTEKGTILNLRVSAGEQVENQSLPVDPSGVIYDSELRKPIKGAKIKITGPSGFEPDLHLVGGSANVEQTTSDDGYYQFLLFAQAPAGVYELHVTEPNGYQSGGSKRLPVCANTLKVGARELPITIFVEETVPTLDAPEHIATQCANHSDQALQDMHTTQYYQSFYIEPKLPSGNVVNNHIPLDAFGEDLVHVSKQALKQDVVIGELVPYRIKVTNQSEMELSPLAFIDQLPAGLKYVAGSAKVDGLAMEPEQRGRQLRWAGKSLQPEQSVMIELIVVVGTGVSEGKYINQAWVEFIGGLYQTGSGNRISNIGEATVRVVPDPIFDCSDLMGKVFDDHNRNGIQESGEPGLPAIRLATAQGLWITTDQHGRYHLACADIPHAVRGGNFIVKLDERSLPSGYRVISENPRVVRLTRGKSHQLDFAASIHKVARIEITAELFDGEAIMPEYLSRLTQLMDALGKTPTVIRIAYQQSELEQTTEAQRKSQLLLDWIQIQVAERELPITIETEMIPFFIPALPAHQQLGGSDD</sequence>
<keyword evidence="7" id="KW-1185">Reference proteome</keyword>
<accession>A0ABT7EQV3</accession>
<feature type="domain" description="SD-repeat containing protein B" evidence="5">
    <location>
        <begin position="1846"/>
        <end position="1935"/>
    </location>
</feature>
<dbReference type="Gene3D" id="2.60.40.10">
    <property type="entry name" value="Immunoglobulins"/>
    <property type="match status" value="21"/>
</dbReference>
<dbReference type="PROSITE" id="PS00018">
    <property type="entry name" value="EF_HAND_1"/>
    <property type="match status" value="1"/>
</dbReference>
<evidence type="ECO:0000256" key="1">
    <source>
        <dbReference type="ARBA" id="ARBA00004613"/>
    </source>
</evidence>
<dbReference type="InterPro" id="IPR051417">
    <property type="entry name" value="SDr/BOS_complex"/>
</dbReference>
<dbReference type="Pfam" id="PF01345">
    <property type="entry name" value="DUF11"/>
    <property type="match status" value="1"/>
</dbReference>
<dbReference type="RefSeq" id="WP_284138310.1">
    <property type="nucleotide sequence ID" value="NZ_JASJUT010000011.1"/>
</dbReference>
<dbReference type="NCBIfam" id="TIGR01451">
    <property type="entry name" value="B_ant_repeat"/>
    <property type="match status" value="1"/>
</dbReference>
<name>A0ABT7EQV3_9GAMM</name>
<organism evidence="6 7">
    <name type="scientific">Pseudoalteromonas obscura</name>
    <dbReference type="NCBI Taxonomy" id="3048491"/>
    <lineage>
        <taxon>Bacteria</taxon>
        <taxon>Pseudomonadati</taxon>
        <taxon>Pseudomonadota</taxon>
        <taxon>Gammaproteobacteria</taxon>
        <taxon>Alteromonadales</taxon>
        <taxon>Pseudoalteromonadaceae</taxon>
        <taxon>Pseudoalteromonas</taxon>
    </lineage>
</organism>
<evidence type="ECO:0000313" key="6">
    <source>
        <dbReference type="EMBL" id="MDK2597444.1"/>
    </source>
</evidence>
<dbReference type="InterPro" id="IPR047589">
    <property type="entry name" value="DUF11_rpt"/>
</dbReference>
<gene>
    <name evidence="6" type="ORF">QNM18_20505</name>
</gene>
<dbReference type="EMBL" id="JASJUT010000011">
    <property type="protein sequence ID" value="MDK2597444.1"/>
    <property type="molecule type" value="Genomic_DNA"/>
</dbReference>
<dbReference type="Pfam" id="PF17210">
    <property type="entry name" value="SdrD_B"/>
    <property type="match status" value="2"/>
</dbReference>
<dbReference type="Proteomes" id="UP001231915">
    <property type="component" value="Unassembled WGS sequence"/>
</dbReference>